<dbReference type="GO" id="GO:0005794">
    <property type="term" value="C:Golgi apparatus"/>
    <property type="evidence" value="ECO:0000318"/>
    <property type="project" value="GO_Central"/>
</dbReference>
<dbReference type="EMBL" id="CM007651">
    <property type="protein sequence ID" value="ONI31767.1"/>
    <property type="molecule type" value="Genomic_DNA"/>
</dbReference>
<feature type="compositionally biased region" description="Basic residues" evidence="1">
    <location>
        <begin position="42"/>
        <end position="51"/>
    </location>
</feature>
<dbReference type="PANTHER" id="PTHR13448:SF14">
    <property type="entry name" value="F26K24.17 PROTEIN"/>
    <property type="match status" value="1"/>
</dbReference>
<dbReference type="OrthoDB" id="10022292at2759"/>
<dbReference type="Proteomes" id="UP000006882">
    <property type="component" value="Chromosome G1"/>
</dbReference>
<keyword evidence="3" id="KW-1185">Reference proteome</keyword>
<evidence type="ECO:0000313" key="2">
    <source>
        <dbReference type="EMBL" id="ONI31767.1"/>
    </source>
</evidence>
<feature type="region of interest" description="Disordered" evidence="1">
    <location>
        <begin position="1"/>
        <end position="68"/>
    </location>
</feature>
<dbReference type="eggNOG" id="KOG4467">
    <property type="taxonomic scope" value="Eukaryota"/>
</dbReference>
<sequence length="604" mass="66178">MEENHAPALESIPNGDHEAATTTNDFNTHIHTNNDHGWQKVTAKRQRKTKPSKADSINNLNKLVPGVTIAGGEGVFRSLEKQSEDRRRRILEAQRAANADADSLAPVRSKLRSDDEDGEDSDDESVAQNVKAEEAKKSKPKKPKKPKVTVAEAAAKIDDANDLSAFLIDISASYESKEDIQLMRFADYFGRAFSAVTAAQFPWVKMFRESTVAKLADIPLSHISEAVYKTSVDWISQRSLEALGSFILWSLDSILADLASQVAGAKGSKKSVQNVSSKSQVAIFVVVAMVLRKKPDVLISILPTLRENSKYQGQDKLPVIVWAISQASQGDLAVGLHSWAHIVLPLVSGKGSNPQSRDLILQLAERILSTPKARTILVNGAVRKGERLVPPSAFEILIGVTFPAPSARVKATERFEAIYPTLKAVALAGSPRSKAMKQVSLQILSFAVKAAGESIPALSNEATGIFIWCLTQHADCFKQWDKVYQENLEASVAVLKKLSDQWKEHSAKLAPFDPMRETLKSFRHKNEKMLASGEDEAHQEKLIKDADKYCKTLLGKSSRGSGCKKSVALAVVALAVGAAVMSPNMESWDWDLEKLRVTISSFFD</sequence>
<feature type="compositionally biased region" description="Basic residues" evidence="1">
    <location>
        <begin position="138"/>
        <end position="147"/>
    </location>
</feature>
<accession>A0A251R6X9</accession>
<feature type="compositionally biased region" description="Acidic residues" evidence="1">
    <location>
        <begin position="114"/>
        <end position="125"/>
    </location>
</feature>
<protein>
    <submittedName>
        <fullName evidence="2">Uncharacterized protein</fullName>
    </submittedName>
</protein>
<organism evidence="2 3">
    <name type="scientific">Prunus persica</name>
    <name type="common">Peach</name>
    <name type="synonym">Amygdalus persica</name>
    <dbReference type="NCBI Taxonomy" id="3760"/>
    <lineage>
        <taxon>Eukaryota</taxon>
        <taxon>Viridiplantae</taxon>
        <taxon>Streptophyta</taxon>
        <taxon>Embryophyta</taxon>
        <taxon>Tracheophyta</taxon>
        <taxon>Spermatophyta</taxon>
        <taxon>Magnoliopsida</taxon>
        <taxon>eudicotyledons</taxon>
        <taxon>Gunneridae</taxon>
        <taxon>Pentapetalae</taxon>
        <taxon>rosids</taxon>
        <taxon>fabids</taxon>
        <taxon>Rosales</taxon>
        <taxon>Rosaceae</taxon>
        <taxon>Amygdaloideae</taxon>
        <taxon>Amygdaleae</taxon>
        <taxon>Prunus</taxon>
    </lineage>
</organism>
<dbReference type="AlphaFoldDB" id="A0A251R6X9"/>
<dbReference type="PANTHER" id="PTHR13448">
    <property type="entry name" value="TRANSMEMBRANE PROTEIN 214"/>
    <property type="match status" value="1"/>
</dbReference>
<evidence type="ECO:0000256" key="1">
    <source>
        <dbReference type="SAM" id="MobiDB-lite"/>
    </source>
</evidence>
<dbReference type="Gramene" id="ONI31767">
    <property type="protein sequence ID" value="ONI31767"/>
    <property type="gene ID" value="PRUPE_1G329900"/>
</dbReference>
<gene>
    <name evidence="2" type="ORF">PRUPE_1G329900</name>
</gene>
<dbReference type="GO" id="GO:0005783">
    <property type="term" value="C:endoplasmic reticulum"/>
    <property type="evidence" value="ECO:0000318"/>
    <property type="project" value="GO_Central"/>
</dbReference>
<proteinExistence type="predicted"/>
<dbReference type="InterPro" id="IPR019308">
    <property type="entry name" value="TMEM214"/>
</dbReference>
<name>A0A251R6X9_PRUPE</name>
<dbReference type="STRING" id="3760.A0A251R6X9"/>
<feature type="compositionally biased region" description="Polar residues" evidence="1">
    <location>
        <begin position="20"/>
        <end position="31"/>
    </location>
</feature>
<dbReference type="Pfam" id="PF10151">
    <property type="entry name" value="TMEM214"/>
    <property type="match status" value="1"/>
</dbReference>
<evidence type="ECO:0000313" key="3">
    <source>
        <dbReference type="Proteomes" id="UP000006882"/>
    </source>
</evidence>
<reference evidence="2 3" key="1">
    <citation type="journal article" date="2013" name="Nat. Genet.">
        <title>The high-quality draft genome of peach (Prunus persica) identifies unique patterns of genetic diversity, domestication and genome evolution.</title>
        <authorList>
            <consortium name="International Peach Genome Initiative"/>
            <person name="Verde I."/>
            <person name="Abbott A.G."/>
            <person name="Scalabrin S."/>
            <person name="Jung S."/>
            <person name="Shu S."/>
            <person name="Marroni F."/>
            <person name="Zhebentyayeva T."/>
            <person name="Dettori M.T."/>
            <person name="Grimwood J."/>
            <person name="Cattonaro F."/>
            <person name="Zuccolo A."/>
            <person name="Rossini L."/>
            <person name="Jenkins J."/>
            <person name="Vendramin E."/>
            <person name="Meisel L.A."/>
            <person name="Decroocq V."/>
            <person name="Sosinski B."/>
            <person name="Prochnik S."/>
            <person name="Mitros T."/>
            <person name="Policriti A."/>
            <person name="Cipriani G."/>
            <person name="Dondini L."/>
            <person name="Ficklin S."/>
            <person name="Goodstein D.M."/>
            <person name="Xuan P."/>
            <person name="Del Fabbro C."/>
            <person name="Aramini V."/>
            <person name="Copetti D."/>
            <person name="Gonzalez S."/>
            <person name="Horner D.S."/>
            <person name="Falchi R."/>
            <person name="Lucas S."/>
            <person name="Mica E."/>
            <person name="Maldonado J."/>
            <person name="Lazzari B."/>
            <person name="Bielenberg D."/>
            <person name="Pirona R."/>
            <person name="Miculan M."/>
            <person name="Barakat A."/>
            <person name="Testolin R."/>
            <person name="Stella A."/>
            <person name="Tartarini S."/>
            <person name="Tonutti P."/>
            <person name="Arus P."/>
            <person name="Orellana A."/>
            <person name="Wells C."/>
            <person name="Main D."/>
            <person name="Vizzotto G."/>
            <person name="Silva H."/>
            <person name="Salamini F."/>
            <person name="Schmutz J."/>
            <person name="Morgante M."/>
            <person name="Rokhsar D.S."/>
        </authorList>
    </citation>
    <scope>NUCLEOTIDE SEQUENCE [LARGE SCALE GENOMIC DNA]</scope>
    <source>
        <strain evidence="3">cv. Nemared</strain>
    </source>
</reference>
<feature type="region of interest" description="Disordered" evidence="1">
    <location>
        <begin position="94"/>
        <end position="148"/>
    </location>
</feature>